<evidence type="ECO:0000313" key="2">
    <source>
        <dbReference type="EMBL" id="AUI09342.1"/>
    </source>
</evidence>
<feature type="domain" description="ChrR-like cupin" evidence="1">
    <location>
        <begin position="11"/>
        <end position="111"/>
    </location>
</feature>
<dbReference type="InterPro" id="IPR011051">
    <property type="entry name" value="RmlC_Cupin_sf"/>
</dbReference>
<dbReference type="RefSeq" id="WP_049443988.1">
    <property type="nucleotide sequence ID" value="NZ_CP025298.1"/>
</dbReference>
<dbReference type="EMBL" id="CP025298">
    <property type="protein sequence ID" value="AUI09342.1"/>
    <property type="molecule type" value="Genomic_DNA"/>
</dbReference>
<dbReference type="InterPro" id="IPR025979">
    <property type="entry name" value="ChrR-like_cupin_dom"/>
</dbReference>
<name>A0AAD0C014_STEMA</name>
<dbReference type="CDD" id="cd20303">
    <property type="entry name" value="cupin_ChrR_1"/>
    <property type="match status" value="1"/>
</dbReference>
<gene>
    <name evidence="2" type="ORF">SmaCSM2_19990</name>
</gene>
<dbReference type="Pfam" id="PF12973">
    <property type="entry name" value="Cupin_7"/>
    <property type="match status" value="1"/>
</dbReference>
<reference evidence="2 3" key="1">
    <citation type="submission" date="2017-12" db="EMBL/GenBank/DDBJ databases">
        <title>Complete Genome Sequence of Stenotrophomonas maltophilia CSM2.</title>
        <authorList>
            <person name="Castro-Jaimes S."/>
            <person name="Lopez-Leal G."/>
            <person name="Barberena Jonas C."/>
            <person name="Bustos P."/>
            <person name="Perez-Oseguera A."/>
            <person name="Cevallos M.A."/>
        </authorList>
    </citation>
    <scope>NUCLEOTIDE SEQUENCE [LARGE SCALE GENOMIC DNA]</scope>
    <source>
        <strain evidence="2 3">CSM2</strain>
    </source>
</reference>
<dbReference type="AlphaFoldDB" id="A0AAD0C014"/>
<proteinExistence type="predicted"/>
<evidence type="ECO:0000313" key="3">
    <source>
        <dbReference type="Proteomes" id="UP000234414"/>
    </source>
</evidence>
<dbReference type="Proteomes" id="UP000234414">
    <property type="component" value="Chromosome"/>
</dbReference>
<evidence type="ECO:0000259" key="1">
    <source>
        <dbReference type="Pfam" id="PF12973"/>
    </source>
</evidence>
<dbReference type="InterPro" id="IPR014710">
    <property type="entry name" value="RmlC-like_jellyroll"/>
</dbReference>
<protein>
    <submittedName>
        <fullName evidence="2">Anti-sigma factor</fullName>
    </submittedName>
</protein>
<accession>A0AAD0C014</accession>
<organism evidence="2 3">
    <name type="scientific">Stenotrophomonas maltophilia</name>
    <name type="common">Pseudomonas maltophilia</name>
    <name type="synonym">Xanthomonas maltophilia</name>
    <dbReference type="NCBI Taxonomy" id="40324"/>
    <lineage>
        <taxon>Bacteria</taxon>
        <taxon>Pseudomonadati</taxon>
        <taxon>Pseudomonadota</taxon>
        <taxon>Gammaproteobacteria</taxon>
        <taxon>Lysobacterales</taxon>
        <taxon>Lysobacteraceae</taxon>
        <taxon>Stenotrophomonas</taxon>
        <taxon>Stenotrophomonas maltophilia group</taxon>
    </lineage>
</organism>
<sequence length="236" mass="25611">MLINADFNSIVLVTPDDYIWVDSPQAGVQRVMLDRIGAEKARATSLVRYAPGSTFPPHVHPGGEEILVLEGVFSDELGDCPAGTYLRNPPGSRHAPASRDGCLILVKLRQMSANEEATLRLDTNAAQVWEHLTDRRLCRVFESPEERVRIEQVEPSRPLFPQMQAPAEILVLDGELQLAVGSRTQTIAAGTWLRAGGPDASRCLASMVAGAHGVTVYVKQGTVVERPHLTAAEALS</sequence>
<dbReference type="SUPFAM" id="SSF51182">
    <property type="entry name" value="RmlC-like cupins"/>
    <property type="match status" value="2"/>
</dbReference>
<dbReference type="Gene3D" id="2.60.120.10">
    <property type="entry name" value="Jelly Rolls"/>
    <property type="match status" value="1"/>
</dbReference>